<dbReference type="EMBL" id="LSSK01001268">
    <property type="protein sequence ID" value="OMH80192.1"/>
    <property type="molecule type" value="Genomic_DNA"/>
</dbReference>
<keyword evidence="2" id="KW-1185">Reference proteome</keyword>
<proteinExistence type="predicted"/>
<comment type="caution">
    <text evidence="1">The sequence shown here is derived from an EMBL/GenBank/DDBJ whole genome shotgun (WGS) entry which is preliminary data.</text>
</comment>
<organism evidence="1 2">
    <name type="scientific">Zancudomyces culisetae</name>
    <name type="common">Gut fungus</name>
    <name type="synonym">Smittium culisetae</name>
    <dbReference type="NCBI Taxonomy" id="1213189"/>
    <lineage>
        <taxon>Eukaryota</taxon>
        <taxon>Fungi</taxon>
        <taxon>Fungi incertae sedis</taxon>
        <taxon>Zoopagomycota</taxon>
        <taxon>Kickxellomycotina</taxon>
        <taxon>Harpellomycetes</taxon>
        <taxon>Harpellales</taxon>
        <taxon>Legeriomycetaceae</taxon>
        <taxon>Zancudomyces</taxon>
    </lineage>
</organism>
<accession>A0A1R1PH57</accession>
<evidence type="ECO:0000313" key="2">
    <source>
        <dbReference type="Proteomes" id="UP000188320"/>
    </source>
</evidence>
<evidence type="ECO:0000313" key="1">
    <source>
        <dbReference type="EMBL" id="OMH80192.1"/>
    </source>
</evidence>
<name>A0A1R1PH57_ZANCU</name>
<dbReference type="AlphaFoldDB" id="A0A1R1PH57"/>
<dbReference type="Proteomes" id="UP000188320">
    <property type="component" value="Unassembled WGS sequence"/>
</dbReference>
<protein>
    <submittedName>
        <fullName evidence="1">Uncharacterized protein</fullName>
    </submittedName>
</protein>
<sequence>MVTLSVKKRETEALSLVELVTAQFLYGICRTRMQVLDRLRSETTSLNQRPVGTPYPPGVSSRLHDPVKLPSLCYGLDDTGFI</sequence>
<gene>
    <name evidence="1" type="ORF">AX774_g6377</name>
</gene>
<reference evidence="2" key="1">
    <citation type="submission" date="2017-01" db="EMBL/GenBank/DDBJ databases">
        <authorList>
            <person name="Wang Y."/>
            <person name="White M."/>
            <person name="Kvist S."/>
            <person name="Moncalvo J.-M."/>
        </authorList>
    </citation>
    <scope>NUCLEOTIDE SEQUENCE [LARGE SCALE GENOMIC DNA]</scope>
    <source>
        <strain evidence="2">COL-18-3</strain>
    </source>
</reference>